<dbReference type="Proteomes" id="UP001321506">
    <property type="component" value="Unassembled WGS sequence"/>
</dbReference>
<dbReference type="InterPro" id="IPR010930">
    <property type="entry name" value="Flg_bb/hook_C_dom"/>
</dbReference>
<dbReference type="Pfam" id="PF22638">
    <property type="entry name" value="FlgK_D1"/>
    <property type="match status" value="1"/>
</dbReference>
<evidence type="ECO:0000313" key="10">
    <source>
        <dbReference type="EMBL" id="MDI2097866.1"/>
    </source>
</evidence>
<accession>A0AAW6T228</accession>
<name>A0AAW6T228_9MICO</name>
<dbReference type="AlphaFoldDB" id="A0AAW6T228"/>
<gene>
    <name evidence="10" type="primary">flgK</name>
    <name evidence="10" type="ORF">QF206_02645</name>
</gene>
<evidence type="ECO:0000256" key="1">
    <source>
        <dbReference type="ARBA" id="ARBA00004365"/>
    </source>
</evidence>
<comment type="subcellular location">
    <subcellularLocation>
        <location evidence="1">Bacterial flagellum</location>
    </subcellularLocation>
    <subcellularLocation>
        <location evidence="2">Secreted</location>
    </subcellularLocation>
</comment>
<dbReference type="GO" id="GO:0005576">
    <property type="term" value="C:extracellular region"/>
    <property type="evidence" value="ECO:0007669"/>
    <property type="project" value="UniProtKB-SubCell"/>
</dbReference>
<evidence type="ECO:0000313" key="11">
    <source>
        <dbReference type="Proteomes" id="UP001321506"/>
    </source>
</evidence>
<dbReference type="NCBIfam" id="TIGR02492">
    <property type="entry name" value="flgK_ends"/>
    <property type="match status" value="1"/>
</dbReference>
<reference evidence="10 11" key="1">
    <citation type="submission" date="2023-04" db="EMBL/GenBank/DDBJ databases">
        <title>Klugiella caeni sp. nov. isolated from the sludge of biochemical tank.</title>
        <authorList>
            <person name="Geng K."/>
        </authorList>
    </citation>
    <scope>NUCLEOTIDE SEQUENCE [LARGE SCALE GENOMIC DNA]</scope>
    <source>
        <strain evidence="10 11">YN-L-19</strain>
    </source>
</reference>
<feature type="domain" description="Flagellar basal-body/hook protein C-terminal" evidence="8">
    <location>
        <begin position="428"/>
        <end position="464"/>
    </location>
</feature>
<dbReference type="RefSeq" id="WP_281487642.1">
    <property type="nucleotide sequence ID" value="NZ_CP159582.1"/>
</dbReference>
<dbReference type="InterPro" id="IPR053927">
    <property type="entry name" value="FlgK_helical"/>
</dbReference>
<comment type="similarity">
    <text evidence="3">Belongs to the flagella basal body rod proteins family.</text>
</comment>
<dbReference type="PANTHER" id="PTHR30033:SF1">
    <property type="entry name" value="FLAGELLAR HOOK-ASSOCIATED PROTEIN 1"/>
    <property type="match status" value="1"/>
</dbReference>
<dbReference type="EMBL" id="JASATX010000001">
    <property type="protein sequence ID" value="MDI2097866.1"/>
    <property type="molecule type" value="Genomic_DNA"/>
</dbReference>
<dbReference type="Pfam" id="PF00460">
    <property type="entry name" value="Flg_bb_rod"/>
    <property type="match status" value="1"/>
</dbReference>
<keyword evidence="11" id="KW-1185">Reference proteome</keyword>
<dbReference type="GO" id="GO:0005198">
    <property type="term" value="F:structural molecule activity"/>
    <property type="evidence" value="ECO:0007669"/>
    <property type="project" value="InterPro"/>
</dbReference>
<feature type="domain" description="Flagellar hook-associated protein FlgK helical" evidence="9">
    <location>
        <begin position="100"/>
        <end position="337"/>
    </location>
</feature>
<evidence type="ECO:0000259" key="8">
    <source>
        <dbReference type="Pfam" id="PF06429"/>
    </source>
</evidence>
<evidence type="ECO:0000256" key="2">
    <source>
        <dbReference type="ARBA" id="ARBA00004613"/>
    </source>
</evidence>
<dbReference type="Pfam" id="PF06429">
    <property type="entry name" value="Flg_bbr_C"/>
    <property type="match status" value="1"/>
</dbReference>
<keyword evidence="6" id="KW-0975">Bacterial flagellum</keyword>
<dbReference type="InterPro" id="IPR001444">
    <property type="entry name" value="Flag_bb_rod_N"/>
</dbReference>
<keyword evidence="10" id="KW-0282">Flagellum</keyword>
<dbReference type="InterPro" id="IPR002371">
    <property type="entry name" value="FlgK"/>
</dbReference>
<evidence type="ECO:0000256" key="3">
    <source>
        <dbReference type="ARBA" id="ARBA00009677"/>
    </source>
</evidence>
<dbReference type="GO" id="GO:0009424">
    <property type="term" value="C:bacterial-type flagellum hook"/>
    <property type="evidence" value="ECO:0007669"/>
    <property type="project" value="InterPro"/>
</dbReference>
<sequence length="471" mass="47881">MSTFGALNTAWSGLAAARRGVDVVGQNMANLNTPGYTRQRVTQAALPPASSFGLLQSGAPTPGLGVSVLGVARIGDEWVDARVRTASASSGYWDVRADVLSQIEKSFNEPSEHGLAARLQAFWSSWEDLGNRAGEAAPAAALLETARTLTTSIAEGYRSAATLWQQTRTKADALVAEVNTAAAQVSDLNAQIRKNLAAGTSPNELIDQRAQLIERIAAITGAESRPAADGTVEVLVAGNPLVSADRTYPLALTGDYVLGGAAVTLGWERGGAPVGLEAGELAGTLAALAPATAGGTGGLIAETAETYNRLATALAAQVNAVHQTGESVTGASGLDFFSLDAAAPPALGLGVAATGVADIAVAAPGAGSLDGSIADAIAQLRNGPGSVDATWSTFVTGTAVASRSAKQQSTLSALALDAARDQQASVGGVDPDEETLNLMMYQTAYQGAARVISTIDEMLDTLINRTGLVGR</sequence>
<keyword evidence="5" id="KW-0964">Secreted</keyword>
<proteinExistence type="inferred from homology"/>
<comment type="caution">
    <text evidence="10">The sequence shown here is derived from an EMBL/GenBank/DDBJ whole genome shotgun (WGS) entry which is preliminary data.</text>
</comment>
<feature type="domain" description="Flagellar basal body rod protein N-terminal" evidence="7">
    <location>
        <begin position="7"/>
        <end position="37"/>
    </location>
</feature>
<dbReference type="GO" id="GO:0044780">
    <property type="term" value="P:bacterial-type flagellum assembly"/>
    <property type="evidence" value="ECO:0007669"/>
    <property type="project" value="InterPro"/>
</dbReference>
<dbReference type="SUPFAM" id="SSF64518">
    <property type="entry name" value="Phase 1 flagellin"/>
    <property type="match status" value="1"/>
</dbReference>
<evidence type="ECO:0000256" key="4">
    <source>
        <dbReference type="ARBA" id="ARBA00016244"/>
    </source>
</evidence>
<evidence type="ECO:0000256" key="6">
    <source>
        <dbReference type="ARBA" id="ARBA00023143"/>
    </source>
</evidence>
<evidence type="ECO:0000259" key="7">
    <source>
        <dbReference type="Pfam" id="PF00460"/>
    </source>
</evidence>
<dbReference type="PANTHER" id="PTHR30033">
    <property type="entry name" value="FLAGELLAR HOOK-ASSOCIATED PROTEIN 1"/>
    <property type="match status" value="1"/>
</dbReference>
<evidence type="ECO:0000259" key="9">
    <source>
        <dbReference type="Pfam" id="PF22638"/>
    </source>
</evidence>
<protein>
    <recommendedName>
        <fullName evidence="4">Flagellar hook-associated protein 1</fullName>
    </recommendedName>
</protein>
<keyword evidence="10" id="KW-0966">Cell projection</keyword>
<evidence type="ECO:0000256" key="5">
    <source>
        <dbReference type="ARBA" id="ARBA00022525"/>
    </source>
</evidence>
<keyword evidence="10" id="KW-0969">Cilium</keyword>
<organism evidence="10 11">
    <name type="scientific">Ruicaihuangia caeni</name>
    <dbReference type="NCBI Taxonomy" id="3042517"/>
    <lineage>
        <taxon>Bacteria</taxon>
        <taxon>Bacillati</taxon>
        <taxon>Actinomycetota</taxon>
        <taxon>Actinomycetes</taxon>
        <taxon>Micrococcales</taxon>
        <taxon>Microbacteriaceae</taxon>
        <taxon>Ruicaihuangia</taxon>
    </lineage>
</organism>